<feature type="domain" description="Glycoside hydrolase family 3 N-terminal" evidence="11">
    <location>
        <begin position="5"/>
        <end position="209"/>
    </location>
</feature>
<keyword evidence="6 13" id="KW-0378">Hydrolase</keyword>
<evidence type="ECO:0000313" key="14">
    <source>
        <dbReference type="Proteomes" id="UP000030641"/>
    </source>
</evidence>
<dbReference type="EMBL" id="KL584770">
    <property type="protein sequence ID" value="KEQ92451.1"/>
    <property type="molecule type" value="Genomic_DNA"/>
</dbReference>
<keyword evidence="8" id="KW-0119">Carbohydrate metabolism</keyword>
<keyword evidence="7" id="KW-0325">Glycoprotein</keyword>
<dbReference type="GO" id="GO:0009251">
    <property type="term" value="P:glucan catabolic process"/>
    <property type="evidence" value="ECO:0007669"/>
    <property type="project" value="TreeGrafter"/>
</dbReference>
<keyword evidence="9" id="KW-0326">Glycosidase</keyword>
<dbReference type="Gene3D" id="3.40.50.1700">
    <property type="entry name" value="Glycoside hydrolase family 3 C-terminal domain"/>
    <property type="match status" value="1"/>
</dbReference>
<dbReference type="AlphaFoldDB" id="A0A074Z006"/>
<evidence type="ECO:0000313" key="13">
    <source>
        <dbReference type="EMBL" id="KEQ92451.1"/>
    </source>
</evidence>
<evidence type="ECO:0000256" key="9">
    <source>
        <dbReference type="ARBA" id="ARBA00023295"/>
    </source>
</evidence>
<keyword evidence="5" id="KW-0732">Signal</keyword>
<dbReference type="RefSeq" id="XP_013340914.1">
    <property type="nucleotide sequence ID" value="XM_013485460.1"/>
</dbReference>
<accession>A0A074Z006</accession>
<dbReference type="HOGENOM" id="CLU_004542_2_4_1"/>
<dbReference type="InterPro" id="IPR036962">
    <property type="entry name" value="Glyco_hydro_3_N_sf"/>
</dbReference>
<comment type="pathway">
    <text evidence="2">Glycan metabolism; cellulose degradation.</text>
</comment>
<evidence type="ECO:0000256" key="6">
    <source>
        <dbReference type="ARBA" id="ARBA00022801"/>
    </source>
</evidence>
<dbReference type="InterPro" id="IPR002772">
    <property type="entry name" value="Glyco_hydro_3_C"/>
</dbReference>
<dbReference type="Gene3D" id="3.20.20.300">
    <property type="entry name" value="Glycoside hydrolase, family 3, N-terminal domain"/>
    <property type="match status" value="1"/>
</dbReference>
<dbReference type="Proteomes" id="UP000030641">
    <property type="component" value="Unassembled WGS sequence"/>
</dbReference>
<dbReference type="InterPro" id="IPR036881">
    <property type="entry name" value="Glyco_hydro_3_C_sf"/>
</dbReference>
<feature type="domain" description="Glycoside hydrolase family 3 C-terminal" evidence="12">
    <location>
        <begin position="259"/>
        <end position="474"/>
    </location>
</feature>
<dbReference type="SUPFAM" id="SSF51445">
    <property type="entry name" value="(Trans)glycosidases"/>
    <property type="match status" value="1"/>
</dbReference>
<dbReference type="PRINTS" id="PR00133">
    <property type="entry name" value="GLHYDRLASE3"/>
</dbReference>
<dbReference type="InterPro" id="IPR050288">
    <property type="entry name" value="Cellulose_deg_GH3"/>
</dbReference>
<dbReference type="GO" id="GO:0008422">
    <property type="term" value="F:beta-glucosidase activity"/>
    <property type="evidence" value="ECO:0007669"/>
    <property type="project" value="UniProtKB-EC"/>
</dbReference>
<dbReference type="Pfam" id="PF01915">
    <property type="entry name" value="Glyco_hydro_3_C"/>
    <property type="match status" value="1"/>
</dbReference>
<proteinExistence type="inferred from homology"/>
<dbReference type="PANTHER" id="PTHR42715:SF5">
    <property type="entry name" value="BETA-GLUCOSIDASE M-RELATED"/>
    <property type="match status" value="1"/>
</dbReference>
<dbReference type="OMA" id="MHEVYLC"/>
<dbReference type="EC" id="3.2.1.21" evidence="4"/>
<evidence type="ECO:0000256" key="2">
    <source>
        <dbReference type="ARBA" id="ARBA00004987"/>
    </source>
</evidence>
<organism evidence="13 14">
    <name type="scientific">Aureobasidium subglaciale (strain EXF-2481)</name>
    <name type="common">Aureobasidium pullulans var. subglaciale</name>
    <dbReference type="NCBI Taxonomy" id="1043005"/>
    <lineage>
        <taxon>Eukaryota</taxon>
        <taxon>Fungi</taxon>
        <taxon>Dikarya</taxon>
        <taxon>Ascomycota</taxon>
        <taxon>Pezizomycotina</taxon>
        <taxon>Dothideomycetes</taxon>
        <taxon>Dothideomycetidae</taxon>
        <taxon>Dothideales</taxon>
        <taxon>Saccotheciaceae</taxon>
        <taxon>Aureobasidium</taxon>
    </lineage>
</organism>
<reference evidence="13 14" key="1">
    <citation type="journal article" date="2014" name="BMC Genomics">
        <title>Genome sequencing of four Aureobasidium pullulans varieties: biotechnological potential, stress tolerance, and description of new species.</title>
        <authorList>
            <person name="Gostin Ar C."/>
            <person name="Ohm R.A."/>
            <person name="Kogej T."/>
            <person name="Sonjak S."/>
            <person name="Turk M."/>
            <person name="Zajc J."/>
            <person name="Zalar P."/>
            <person name="Grube M."/>
            <person name="Sun H."/>
            <person name="Han J."/>
            <person name="Sharma A."/>
            <person name="Chiniquy J."/>
            <person name="Ngan C.Y."/>
            <person name="Lipzen A."/>
            <person name="Barry K."/>
            <person name="Grigoriev I.V."/>
            <person name="Gunde-Cimerman N."/>
        </authorList>
    </citation>
    <scope>NUCLEOTIDE SEQUENCE [LARGE SCALE GENOMIC DNA]</scope>
    <source>
        <strain evidence="13 14">EXF-2481</strain>
    </source>
</reference>
<sequence length="474" mass="51334">MAGKVHRKGTTVALAPAGVGPLGRVAQGGRKREGFGNDPYPCLAGILAGATVRGAQEQGVIACTKHFIANEQEIGRNPLQATDANKKTIETLSTNIDDRTMHELYMWPFADAIHAGTSSIMCSYNRVNELYACHNSHLLNGLLKTELGFQGFVLSDWSAQHTGVNSALAGLDMVMPSGLIYWGPNLNQAVRNRSVPESRIDDMATKILTAWFYSGQDSPDTPVVGVDLPADFTRPHQVIDARDPADAHNLRQSAIEGHVLVKNINNALPLRQPDIISVFGYDARPISIYNVGTDGRGTWLQGLNSFRSSICGFHSSRFQSCPLMPAIQFNGTVWTGGDSGVATSTYFISPFEVISEEIRKYGSTTFWNFETYGSNITVNAQSDVCLVFINAIAAEGIDRANLRDDFSDGIVKNVADRCHNTVVVVHNAGICLVDQWIDQPNVTAVLFGHLPGQDSGTVLVDILFGRASLSGKLP</sequence>
<evidence type="ECO:0000256" key="1">
    <source>
        <dbReference type="ARBA" id="ARBA00000448"/>
    </source>
</evidence>
<dbReference type="SUPFAM" id="SSF52279">
    <property type="entry name" value="Beta-D-glucan exohydrolase, C-terminal domain"/>
    <property type="match status" value="1"/>
</dbReference>
<dbReference type="FunFam" id="3.20.20.300:FF:000002">
    <property type="entry name" value="Probable beta-glucosidase"/>
    <property type="match status" value="1"/>
</dbReference>
<evidence type="ECO:0000259" key="11">
    <source>
        <dbReference type="Pfam" id="PF00933"/>
    </source>
</evidence>
<name>A0A074Z006_AURSE</name>
<evidence type="ECO:0000256" key="4">
    <source>
        <dbReference type="ARBA" id="ARBA00012744"/>
    </source>
</evidence>
<gene>
    <name evidence="13" type="ORF">AUEXF2481DRAFT_7543</name>
</gene>
<dbReference type="STRING" id="1043005.A0A074Z006"/>
<evidence type="ECO:0000256" key="3">
    <source>
        <dbReference type="ARBA" id="ARBA00005336"/>
    </source>
</evidence>
<dbReference type="GeneID" id="25371289"/>
<dbReference type="Pfam" id="PF00933">
    <property type="entry name" value="Glyco_hydro_3"/>
    <property type="match status" value="1"/>
</dbReference>
<keyword evidence="14" id="KW-1185">Reference proteome</keyword>
<dbReference type="PANTHER" id="PTHR42715">
    <property type="entry name" value="BETA-GLUCOSIDASE"/>
    <property type="match status" value="1"/>
</dbReference>
<dbReference type="InterPro" id="IPR017853">
    <property type="entry name" value="GH"/>
</dbReference>
<keyword evidence="10" id="KW-0624">Polysaccharide degradation</keyword>
<evidence type="ECO:0000256" key="5">
    <source>
        <dbReference type="ARBA" id="ARBA00022729"/>
    </source>
</evidence>
<protein>
    <recommendedName>
        <fullName evidence="4">beta-glucosidase</fullName>
        <ecNumber evidence="4">3.2.1.21</ecNumber>
    </recommendedName>
</protein>
<dbReference type="InParanoid" id="A0A074Z006"/>
<evidence type="ECO:0000256" key="7">
    <source>
        <dbReference type="ARBA" id="ARBA00023180"/>
    </source>
</evidence>
<evidence type="ECO:0000256" key="8">
    <source>
        <dbReference type="ARBA" id="ARBA00023277"/>
    </source>
</evidence>
<dbReference type="OrthoDB" id="416222at2759"/>
<evidence type="ECO:0000256" key="10">
    <source>
        <dbReference type="ARBA" id="ARBA00023326"/>
    </source>
</evidence>
<dbReference type="InterPro" id="IPR001764">
    <property type="entry name" value="Glyco_hydro_3_N"/>
</dbReference>
<comment type="catalytic activity">
    <reaction evidence="1">
        <text>Hydrolysis of terminal, non-reducing beta-D-glucosyl residues with release of beta-D-glucose.</text>
        <dbReference type="EC" id="3.2.1.21"/>
    </reaction>
</comment>
<evidence type="ECO:0000259" key="12">
    <source>
        <dbReference type="Pfam" id="PF01915"/>
    </source>
</evidence>
<comment type="similarity">
    <text evidence="3">Belongs to the glycosyl hydrolase 3 family.</text>
</comment>